<dbReference type="STRING" id="525903.Taci_0978"/>
<dbReference type="Gene3D" id="3.40.640.10">
    <property type="entry name" value="Type I PLP-dependent aspartate aminotransferase-like (Major domain)"/>
    <property type="match status" value="1"/>
</dbReference>
<evidence type="ECO:0000313" key="2">
    <source>
        <dbReference type="EMBL" id="ACZ19210.1"/>
    </source>
</evidence>
<accession>D1BAA7</accession>
<name>D1BAA7_THEAS</name>
<dbReference type="Pfam" id="PF00155">
    <property type="entry name" value="Aminotran_1_2"/>
    <property type="match status" value="1"/>
</dbReference>
<dbReference type="GO" id="GO:0030170">
    <property type="term" value="F:pyridoxal phosphate binding"/>
    <property type="evidence" value="ECO:0007669"/>
    <property type="project" value="InterPro"/>
</dbReference>
<evidence type="ECO:0000313" key="3">
    <source>
        <dbReference type="Proteomes" id="UP000002030"/>
    </source>
</evidence>
<dbReference type="EnsemblBacteria" id="ACZ19210">
    <property type="protein sequence ID" value="ACZ19210"/>
    <property type="gene ID" value="Taci_0978"/>
</dbReference>
<proteinExistence type="predicted"/>
<protein>
    <submittedName>
        <fullName evidence="2">Histidinol-phosphate/aromatic aminotransferase and cobyric acid decarboxylase-like protein</fullName>
    </submittedName>
</protein>
<gene>
    <name evidence="2" type="ordered locus">Taci_0978</name>
</gene>
<dbReference type="InterPro" id="IPR004839">
    <property type="entry name" value="Aminotransferase_I/II_large"/>
</dbReference>
<dbReference type="AlphaFoldDB" id="D1BAA7"/>
<dbReference type="InterPro" id="IPR015424">
    <property type="entry name" value="PyrdxlP-dep_Trfase"/>
</dbReference>
<sequence length="352" mass="39181">MNTTTFDRFTKGVTAVTRQLPPSLREEIRRMVRDIQFNLPSADNNGPLREAIAKIHQVPIDRVLIFRSPRDLMKDLRLSLVEGEVLMPWTEGGAREAFQDLGFNVTQIPWIKDPEGELSLDIQGFLDRWSSLRPKVVYLDLPNDPTGVALGEERVSELTGFTGGSLWVVDQRYADFSPQVPSPSDLLPLAGRGGMVVLRSFSLSWGMGALDGAYAIISSEELGRLFPSANSMEQPRGEILRYMVDQCGGWMESRTYSCRYLADEFRRGAEAIQGLRAYRGEGPFVLLESQRLGVVEALSGAGEWVFKVELPGTWGELVQVFASSEDRLASTLEELRTILENESAGEGELFTA</sequence>
<keyword evidence="2" id="KW-0032">Aminotransferase</keyword>
<dbReference type="SUPFAM" id="SSF53383">
    <property type="entry name" value="PLP-dependent transferases"/>
    <property type="match status" value="1"/>
</dbReference>
<dbReference type="RefSeq" id="WP_012869725.1">
    <property type="nucleotide sequence ID" value="NC_013522.1"/>
</dbReference>
<keyword evidence="2" id="KW-0808">Transferase</keyword>
<dbReference type="eggNOG" id="COG0079">
    <property type="taxonomic scope" value="Bacteria"/>
</dbReference>
<dbReference type="Gene3D" id="3.90.1150.10">
    <property type="entry name" value="Aspartate Aminotransferase, domain 1"/>
    <property type="match status" value="1"/>
</dbReference>
<dbReference type="InterPro" id="IPR015421">
    <property type="entry name" value="PyrdxlP-dep_Trfase_major"/>
</dbReference>
<dbReference type="KEGG" id="tai:Taci_0978"/>
<dbReference type="Proteomes" id="UP000002030">
    <property type="component" value="Chromosome"/>
</dbReference>
<reference evidence="2 3" key="1">
    <citation type="journal article" date="2009" name="Stand. Genomic Sci.">
        <title>Complete genome sequence of Thermanaerovibrio acidaminovorans type strain (Su883).</title>
        <authorList>
            <person name="Chovatia M."/>
            <person name="Sikorski J."/>
            <person name="Schroder M."/>
            <person name="Lapidus A."/>
            <person name="Nolan M."/>
            <person name="Tice H."/>
            <person name="Glavina Del Rio T."/>
            <person name="Copeland A."/>
            <person name="Cheng J.F."/>
            <person name="Lucas S."/>
            <person name="Chen F."/>
            <person name="Bruce D."/>
            <person name="Goodwin L."/>
            <person name="Pitluck S."/>
            <person name="Ivanova N."/>
            <person name="Mavromatis K."/>
            <person name="Ovchinnikova G."/>
            <person name="Pati A."/>
            <person name="Chen A."/>
            <person name="Palaniappan K."/>
            <person name="Land M."/>
            <person name="Hauser L."/>
            <person name="Chang Y.J."/>
            <person name="Jeffries C.D."/>
            <person name="Chain P."/>
            <person name="Saunders E."/>
            <person name="Detter J.C."/>
            <person name="Brettin T."/>
            <person name="Rohde M."/>
            <person name="Goker M."/>
            <person name="Spring S."/>
            <person name="Bristow J."/>
            <person name="Markowitz V."/>
            <person name="Hugenholtz P."/>
            <person name="Kyrpides N.C."/>
            <person name="Klenk H.P."/>
            <person name="Eisen J.A."/>
        </authorList>
    </citation>
    <scope>NUCLEOTIDE SEQUENCE [LARGE SCALE GENOMIC DNA]</scope>
    <source>
        <strain evidence="3">ATCC 49978 / DSM 6589 / Su883</strain>
    </source>
</reference>
<dbReference type="HOGENOM" id="CLU_017584_3_1_0"/>
<dbReference type="GO" id="GO:0008483">
    <property type="term" value="F:transaminase activity"/>
    <property type="evidence" value="ECO:0007669"/>
    <property type="project" value="UniProtKB-KW"/>
</dbReference>
<dbReference type="EMBL" id="CP001818">
    <property type="protein sequence ID" value="ACZ19210.1"/>
    <property type="molecule type" value="Genomic_DNA"/>
</dbReference>
<evidence type="ECO:0000259" key="1">
    <source>
        <dbReference type="Pfam" id="PF00155"/>
    </source>
</evidence>
<dbReference type="InterPro" id="IPR015422">
    <property type="entry name" value="PyrdxlP-dep_Trfase_small"/>
</dbReference>
<keyword evidence="3" id="KW-1185">Reference proteome</keyword>
<organism evidence="2 3">
    <name type="scientific">Thermanaerovibrio acidaminovorans (strain ATCC 49978 / DSM 6589 / Su883)</name>
    <name type="common">Selenomonas acidaminovorans</name>
    <dbReference type="NCBI Taxonomy" id="525903"/>
    <lineage>
        <taxon>Bacteria</taxon>
        <taxon>Thermotogati</taxon>
        <taxon>Synergistota</taxon>
        <taxon>Synergistia</taxon>
        <taxon>Synergistales</taxon>
        <taxon>Synergistaceae</taxon>
        <taxon>Thermanaerovibrio</taxon>
    </lineage>
</organism>
<dbReference type="OrthoDB" id="9813612at2"/>
<feature type="domain" description="Aminotransferase class I/classII large" evidence="1">
    <location>
        <begin position="98"/>
        <end position="219"/>
    </location>
</feature>